<accession>A0A5N5EFB2</accession>
<dbReference type="Pfam" id="PF00550">
    <property type="entry name" value="PP-binding"/>
    <property type="match status" value="1"/>
</dbReference>
<keyword evidence="3" id="KW-1185">Reference proteome</keyword>
<gene>
    <name evidence="2" type="ORF">F5983_37300</name>
</gene>
<dbReference type="RefSeq" id="WP_128849608.1">
    <property type="nucleotide sequence ID" value="NZ_JBMOST010000003.1"/>
</dbReference>
<name>A0A5N5EFB2_9ACTN</name>
<dbReference type="AlphaFoldDB" id="A0A5N5EFB2"/>
<dbReference type="InterPro" id="IPR009081">
    <property type="entry name" value="PP-bd_ACP"/>
</dbReference>
<comment type="caution">
    <text evidence="2">The sequence shown here is derived from an EMBL/GenBank/DDBJ whole genome shotgun (WGS) entry which is preliminary data.</text>
</comment>
<feature type="domain" description="Carrier" evidence="1">
    <location>
        <begin position="1"/>
        <end position="78"/>
    </location>
</feature>
<evidence type="ECO:0000313" key="3">
    <source>
        <dbReference type="Proteomes" id="UP000326907"/>
    </source>
</evidence>
<protein>
    <submittedName>
        <fullName evidence="2">Acyl carrier protein</fullName>
    </submittedName>
</protein>
<dbReference type="InterPro" id="IPR036736">
    <property type="entry name" value="ACP-like_sf"/>
</dbReference>
<dbReference type="Gene3D" id="1.10.1200.10">
    <property type="entry name" value="ACP-like"/>
    <property type="match status" value="1"/>
</dbReference>
<dbReference type="SUPFAM" id="SSF47336">
    <property type="entry name" value="ACP-like"/>
    <property type="match status" value="1"/>
</dbReference>
<dbReference type="EMBL" id="VYUA01000092">
    <property type="protein sequence ID" value="KAB2587560.1"/>
    <property type="molecule type" value="Genomic_DNA"/>
</dbReference>
<proteinExistence type="predicted"/>
<evidence type="ECO:0000259" key="1">
    <source>
        <dbReference type="PROSITE" id="PS50075"/>
    </source>
</evidence>
<reference evidence="2 3" key="1">
    <citation type="submission" date="2019-09" db="EMBL/GenBank/DDBJ databases">
        <authorList>
            <person name="Liu P."/>
        </authorList>
    </citation>
    <scope>NUCLEOTIDE SEQUENCE [LARGE SCALE GENOMIC DNA]</scope>
    <source>
        <strain evidence="2 3">TRM68085</strain>
    </source>
</reference>
<organism evidence="2 3">
    <name type="scientific">Streptomyces arboris</name>
    <dbReference type="NCBI Taxonomy" id="2600619"/>
    <lineage>
        <taxon>Bacteria</taxon>
        <taxon>Bacillati</taxon>
        <taxon>Actinomycetota</taxon>
        <taxon>Actinomycetes</taxon>
        <taxon>Kitasatosporales</taxon>
        <taxon>Streptomycetaceae</taxon>
        <taxon>Streptomyces</taxon>
    </lineage>
</organism>
<dbReference type="PROSITE" id="PS50075">
    <property type="entry name" value="CARRIER"/>
    <property type="match status" value="1"/>
</dbReference>
<sequence>MRAEAAATIRAFLARRFPDETVEDGQDIFATGLATSLFTMELVRFVERTFGFEVPDRELQMSSFRSIDAMADLVVRMDTASATG</sequence>
<evidence type="ECO:0000313" key="2">
    <source>
        <dbReference type="EMBL" id="KAB2587560.1"/>
    </source>
</evidence>
<dbReference type="Proteomes" id="UP000326907">
    <property type="component" value="Unassembled WGS sequence"/>
</dbReference>